<dbReference type="PROSITE" id="PS01186">
    <property type="entry name" value="EGF_2"/>
    <property type="match status" value="3"/>
</dbReference>
<evidence type="ECO:0000313" key="20">
    <source>
        <dbReference type="RefSeq" id="XP_034108531.1"/>
    </source>
</evidence>
<dbReference type="SMART" id="SM00042">
    <property type="entry name" value="CUB"/>
    <property type="match status" value="24"/>
</dbReference>
<protein>
    <submittedName>
        <fullName evidence="20">Cubilin homolog</fullName>
    </submittedName>
</protein>
<feature type="domain" description="CUB" evidence="17">
    <location>
        <begin position="635"/>
        <end position="746"/>
    </location>
</feature>
<dbReference type="InterPro" id="IPR049883">
    <property type="entry name" value="NOTCH1_EGF-like"/>
</dbReference>
<keyword evidence="10" id="KW-0472">Membrane</keyword>
<dbReference type="PROSITE" id="PS01180">
    <property type="entry name" value="CUB"/>
    <property type="match status" value="25"/>
</dbReference>
<dbReference type="OrthoDB" id="10009301at2759"/>
<dbReference type="Proteomes" id="UP000515160">
    <property type="component" value="Chromosome X"/>
</dbReference>
<evidence type="ECO:0000256" key="16">
    <source>
        <dbReference type="SAM" id="SignalP"/>
    </source>
</evidence>
<keyword evidence="19" id="KW-1185">Reference proteome</keyword>
<feature type="disulfide bond" evidence="13">
    <location>
        <begin position="635"/>
        <end position="662"/>
    </location>
</feature>
<evidence type="ECO:0000256" key="11">
    <source>
        <dbReference type="ARBA" id="ARBA00023157"/>
    </source>
</evidence>
<feature type="domain" description="CUB" evidence="17">
    <location>
        <begin position="1579"/>
        <end position="1704"/>
    </location>
</feature>
<dbReference type="FunFam" id="2.10.25.10:FF:000379">
    <property type="entry name" value="Cubilin"/>
    <property type="match status" value="1"/>
</dbReference>
<evidence type="ECO:0000256" key="5">
    <source>
        <dbReference type="ARBA" id="ARBA00022723"/>
    </source>
</evidence>
<gene>
    <name evidence="20" type="primary">LOC117570788</name>
</gene>
<feature type="disulfide bond" evidence="13">
    <location>
        <begin position="3151"/>
        <end position="3178"/>
    </location>
</feature>
<keyword evidence="3" id="KW-1003">Cell membrane</keyword>
<dbReference type="PROSITE" id="PS00022">
    <property type="entry name" value="EGF_1"/>
    <property type="match status" value="3"/>
</dbReference>
<dbReference type="FunFam" id="2.60.120.290:FF:000060">
    <property type="entry name" value="Cubilin homolog"/>
    <property type="match status" value="1"/>
</dbReference>
<feature type="domain" description="CUB" evidence="17">
    <location>
        <begin position="866"/>
        <end position="994"/>
    </location>
</feature>
<keyword evidence="9" id="KW-0653">Protein transport</keyword>
<evidence type="ECO:0000256" key="4">
    <source>
        <dbReference type="ARBA" id="ARBA00022536"/>
    </source>
</evidence>
<feature type="disulfide bond" evidence="14">
    <location>
        <begin position="182"/>
        <end position="191"/>
    </location>
</feature>
<keyword evidence="11 14" id="KW-1015">Disulfide bond</keyword>
<dbReference type="CDD" id="cd00054">
    <property type="entry name" value="EGF_CA"/>
    <property type="match status" value="6"/>
</dbReference>
<name>A0A6P8WXP9_DROAB</name>
<dbReference type="InterPro" id="IPR000742">
    <property type="entry name" value="EGF"/>
</dbReference>
<evidence type="ECO:0000256" key="13">
    <source>
        <dbReference type="PROSITE-ProRule" id="PRU00059"/>
    </source>
</evidence>
<feature type="disulfide bond" evidence="13">
    <location>
        <begin position="2171"/>
        <end position="2198"/>
    </location>
</feature>
<feature type="domain" description="CUB" evidence="17">
    <location>
        <begin position="1239"/>
        <end position="1356"/>
    </location>
</feature>
<dbReference type="SMART" id="SM00179">
    <property type="entry name" value="EGF_CA"/>
    <property type="match status" value="7"/>
</dbReference>
<dbReference type="FunFam" id="2.10.25.10:FF:000321">
    <property type="entry name" value="Protein delta homolog 1"/>
    <property type="match status" value="1"/>
</dbReference>
<evidence type="ECO:0000259" key="18">
    <source>
        <dbReference type="PROSITE" id="PS50026"/>
    </source>
</evidence>
<dbReference type="PROSITE" id="PS50026">
    <property type="entry name" value="EGF_3"/>
    <property type="match status" value="4"/>
</dbReference>
<dbReference type="FunFam" id="2.10.25.10:FF:000260">
    <property type="entry name" value="Notch receptor 4"/>
    <property type="match status" value="1"/>
</dbReference>
<dbReference type="Gene3D" id="2.10.25.10">
    <property type="entry name" value="Laminin"/>
    <property type="match status" value="6"/>
</dbReference>
<dbReference type="Pfam" id="PF07645">
    <property type="entry name" value="EGF_CA"/>
    <property type="match status" value="3"/>
</dbReference>
<feature type="domain" description="EGF-like" evidence="18">
    <location>
        <begin position="194"/>
        <end position="235"/>
    </location>
</feature>
<dbReference type="Pfam" id="PF00431">
    <property type="entry name" value="CUB"/>
    <property type="match status" value="21"/>
</dbReference>
<evidence type="ECO:0000256" key="8">
    <source>
        <dbReference type="ARBA" id="ARBA00022837"/>
    </source>
</evidence>
<feature type="domain" description="CUB" evidence="17">
    <location>
        <begin position="517"/>
        <end position="631"/>
    </location>
</feature>
<evidence type="ECO:0000256" key="15">
    <source>
        <dbReference type="SAM" id="Coils"/>
    </source>
</evidence>
<evidence type="ECO:0000259" key="17">
    <source>
        <dbReference type="PROSITE" id="PS01180"/>
    </source>
</evidence>
<keyword evidence="12" id="KW-0325">Glycoprotein</keyword>
<feature type="domain" description="CUB" evidence="17">
    <location>
        <begin position="2914"/>
        <end position="3031"/>
    </location>
</feature>
<feature type="domain" description="EGF-like" evidence="18">
    <location>
        <begin position="473"/>
        <end position="511"/>
    </location>
</feature>
<dbReference type="InterPro" id="IPR001881">
    <property type="entry name" value="EGF-like_Ca-bd_dom"/>
</dbReference>
<feature type="domain" description="CUB" evidence="17">
    <location>
        <begin position="1705"/>
        <end position="1822"/>
    </location>
</feature>
<feature type="domain" description="CUB" evidence="17">
    <location>
        <begin position="1123"/>
        <end position="1235"/>
    </location>
</feature>
<feature type="domain" description="CUB" evidence="17">
    <location>
        <begin position="2789"/>
        <end position="2911"/>
    </location>
</feature>
<accession>A0A6P8WXP9</accession>
<feature type="domain" description="CUB" evidence="17">
    <location>
        <begin position="3272"/>
        <end position="3386"/>
    </location>
</feature>
<feature type="chain" id="PRO_5028095870" evidence="16">
    <location>
        <begin position="25"/>
        <end position="3770"/>
    </location>
</feature>
<feature type="domain" description="CUB" evidence="17">
    <location>
        <begin position="3151"/>
        <end position="3269"/>
    </location>
</feature>
<organism evidence="19 20">
    <name type="scientific">Drosophila albomicans</name>
    <name type="common">Fruit fly</name>
    <dbReference type="NCBI Taxonomy" id="7291"/>
    <lineage>
        <taxon>Eukaryota</taxon>
        <taxon>Metazoa</taxon>
        <taxon>Ecdysozoa</taxon>
        <taxon>Arthropoda</taxon>
        <taxon>Hexapoda</taxon>
        <taxon>Insecta</taxon>
        <taxon>Pterygota</taxon>
        <taxon>Neoptera</taxon>
        <taxon>Endopterygota</taxon>
        <taxon>Diptera</taxon>
        <taxon>Brachycera</taxon>
        <taxon>Muscomorpha</taxon>
        <taxon>Ephydroidea</taxon>
        <taxon>Drosophilidae</taxon>
        <taxon>Drosophila</taxon>
    </lineage>
</organism>
<feature type="domain" description="CUB" evidence="17">
    <location>
        <begin position="1826"/>
        <end position="1936"/>
    </location>
</feature>
<dbReference type="InterPro" id="IPR013032">
    <property type="entry name" value="EGF-like_CS"/>
</dbReference>
<comment type="subcellular location">
    <subcellularLocation>
        <location evidence="1">Cell membrane</location>
        <topology evidence="1">Peripheral membrane protein</topology>
    </subcellularLocation>
</comment>
<dbReference type="Pfam" id="PF12661">
    <property type="entry name" value="hEGF"/>
    <property type="match status" value="1"/>
</dbReference>
<feature type="domain" description="CUB" evidence="17">
    <location>
        <begin position="2290"/>
        <end position="2425"/>
    </location>
</feature>
<feature type="domain" description="CUB" evidence="17">
    <location>
        <begin position="1357"/>
        <end position="1400"/>
    </location>
</feature>
<evidence type="ECO:0000256" key="12">
    <source>
        <dbReference type="ARBA" id="ARBA00023180"/>
    </source>
</evidence>
<dbReference type="SUPFAM" id="SSF57196">
    <property type="entry name" value="EGF/Laminin"/>
    <property type="match status" value="5"/>
</dbReference>
<feature type="domain" description="CUB" evidence="17">
    <location>
        <begin position="3534"/>
        <end position="3639"/>
    </location>
</feature>
<feature type="coiled-coil region" evidence="15">
    <location>
        <begin position="134"/>
        <end position="161"/>
    </location>
</feature>
<keyword evidence="8" id="KW-0106">Calcium</keyword>
<dbReference type="SUPFAM" id="SSF49854">
    <property type="entry name" value="Spermadhesin, CUB domain"/>
    <property type="match status" value="26"/>
</dbReference>
<feature type="domain" description="CUB" evidence="17">
    <location>
        <begin position="1464"/>
        <end position="1575"/>
    </location>
</feature>
<evidence type="ECO:0000256" key="14">
    <source>
        <dbReference type="PROSITE-ProRule" id="PRU00076"/>
    </source>
</evidence>
<dbReference type="PROSITE" id="PS00010">
    <property type="entry name" value="ASX_HYDROXYL"/>
    <property type="match status" value="2"/>
</dbReference>
<feature type="disulfide bond" evidence="13">
    <location>
        <begin position="1001"/>
        <end position="1028"/>
    </location>
</feature>
<evidence type="ECO:0000256" key="9">
    <source>
        <dbReference type="ARBA" id="ARBA00022927"/>
    </source>
</evidence>
<dbReference type="InterPro" id="IPR000859">
    <property type="entry name" value="CUB_dom"/>
</dbReference>
<evidence type="ECO:0000256" key="6">
    <source>
        <dbReference type="ARBA" id="ARBA00022729"/>
    </source>
</evidence>
<dbReference type="PANTHER" id="PTHR24251:SF37">
    <property type="entry name" value="CUB DOMAIN-CONTAINING PROTEIN"/>
    <property type="match status" value="1"/>
</dbReference>
<reference evidence="20" key="1">
    <citation type="submission" date="2025-08" db="UniProtKB">
        <authorList>
            <consortium name="RefSeq"/>
        </authorList>
    </citation>
    <scope>IDENTIFICATION</scope>
    <source>
        <strain evidence="20">15112-1751.03</strain>
        <tissue evidence="20">Whole Adult</tissue>
    </source>
</reference>
<feature type="domain" description="EGF-like" evidence="18">
    <location>
        <begin position="434"/>
        <end position="471"/>
    </location>
</feature>
<comment type="caution">
    <text evidence="14">Lacks conserved residue(s) required for the propagation of feature annotation.</text>
</comment>
<feature type="domain" description="EGF-like" evidence="18">
    <location>
        <begin position="156"/>
        <end position="192"/>
    </location>
</feature>
<dbReference type="GeneID" id="117570788"/>
<dbReference type="PANTHER" id="PTHR24251">
    <property type="entry name" value="OVOCHYMASE-RELATED"/>
    <property type="match status" value="1"/>
</dbReference>
<evidence type="ECO:0000256" key="7">
    <source>
        <dbReference type="ARBA" id="ARBA00022737"/>
    </source>
</evidence>
<feature type="domain" description="CUB" evidence="17">
    <location>
        <begin position="2558"/>
        <end position="2668"/>
    </location>
</feature>
<dbReference type="Pfam" id="PF00008">
    <property type="entry name" value="EGF"/>
    <property type="match status" value="2"/>
</dbReference>
<feature type="domain" description="CUB" evidence="17">
    <location>
        <begin position="3390"/>
        <end position="3531"/>
    </location>
</feature>
<feature type="domain" description="CUB" evidence="17">
    <location>
        <begin position="3643"/>
        <end position="3758"/>
    </location>
</feature>
<feature type="signal peptide" evidence="16">
    <location>
        <begin position="1"/>
        <end position="24"/>
    </location>
</feature>
<dbReference type="GO" id="GO:0015031">
    <property type="term" value="P:protein transport"/>
    <property type="evidence" value="ECO:0007669"/>
    <property type="project" value="UniProtKB-KW"/>
</dbReference>
<feature type="domain" description="CUB" evidence="17">
    <location>
        <begin position="752"/>
        <end position="865"/>
    </location>
</feature>
<sequence length="3770" mass="419623">MKGRVQQLLLQLLLLSFLYSVVQCFVNSPKIVSKDGNLIFESGANRNISFRLSGTSRLIINEEYDVLDLLMPMSERKKRPGGSSKDEWTSDEIVDLRELSDQLNEFKAQSLGSNGLNAMLGVQLNRTQASRLLLRRLQVRLRIVENKAQRLKTKLDQHSCKSNPCENGGTCYDTLDGFRCQCRAAFEGQKCERDVNECALFEGTDLGCQNGGQCVNQFGTFSCLCPPGWHGMHCTQRKGDCASSSAWELCGHGSCVPSSDAVGYRCICEPGWKSNALSPSCSEDVDECSASAHTPCSTKCINLVGSFTCAPCAPGLTGNGVSCRDIDECETNNGGCSLSPRVECINTYGSSHCANCPIGWTGDGRSCVRSNSQPINGDASGQSPNAFGLTSCTQRASLCHPAAICSEISNTIVCSCPQGMVGSGYGENGCVRGTNNNCNDMPCLNGGVCLDRGPNNYTCLCPRGYRAPRCEPLPNPCTSNPCQNNGRCSQTPAGDGFVCQCQPGYRGRLCDQRFSSCNGMLVGQTGRLRYPPSGSSYQHNAQCAWVIRTNETLVLNVTFNSFNLEDSAECRFDWLQINDGRSAAAQIIGRYCGNHIPHGGNIISSSHQLYLWFRSDNSTAHEGFDLSWESITPQCGGRIDIETHGTLASPGSPGQYPKNRDCQWHLVAPRAKRIKLTFFSLQLEQHATCDFDYVQISDALSDVELFKFCSSQQPAPLTLPTHEVFIRFHSDETGSDLGFQLHYSLEDQLPGCGGIYTSTRGTIKAPNIEDGSGGITCDYEIRSAAGESIAVDFEQFSLADDSCMEFYELPETNNSGGNSDGWLSVKHCGSPVQMPPSFNSMYSRLRIKYIAVRADDQFQIDYRMECSRTFDAPNGTISSPGYPNGTRKAHSCTFRIVTPPNTIITLKRLDFETDTSDSSEEEYGEIQTEEPRGCADGDALTFNDGLNKVIRGPFCRFVSAPLVYVSRTNMLIIHSEVTAYGSGAHFYRFEYHTMPISSYQCGGVHTKESDHIRSPTDSAGHYRNDLRCEWIIMAPPGKAILLHWHSFNLEDGDCSFDYVSIYDGLIAGQPDAERSQLLRVCGTQLPEDIVSHSRSLTVTMHTDFSDTGDGFELSYRFVDRSDCGGRIHSAAGMLTSPLYPLNYSSNLDCVWQVVTGAGRQMELQLDLFELENSTNCHADWLEVRNGMNNQSALIGRFCGTNMPRRIPSFTNQIYLHFHTNDVNQARGFRLSWRTVASGCGGRLQSDTGVITSPNYPAQYPHELHCEWQLRSHLGSQLTITIEDMEIEELNSCAYDYLSIEAIDANIVPRNPISQTLCSLPPVGNRDLQLDSNQANVIFHSDSSNSARGFRLTYAVNCVVELDTHQGVIESLNYGVSYMATPIDCRWTIRAPRGNRILVEFSHLDVRHEGQPNDEEGGVYLVDGQTNVTTSITTIGTHNVSSQLLTIVHNTSRINFRLEYRIDGCIYELRATNGSFKSLNYPKVYPNDLECYWLIHAPLGQVIELTVLSMDIEESVNCTKDSLVISNSFRNNFRTERHCGRNDKMIITSAGHKLHVSFNSDGSTNGRGFEATYRIFPSKCGGRLTAKTGVISSPGYPRPYPRNSNCEWTLEVSPHHRILFAIEAMDLETGMNCNWDKLSAFDLIASDTYSMGDSDLDDTEGAQIFSICTGKYLQREESATNRALLRFVTDDSVQHNGFRLHYRESCGQSLLIDETSYETLTLSHQVARNETCVWVLRANDPSKRIIFTPQHVQLHTDASDAYATESDCMPHGIQIYEGDTTKGTARQRFCRSHPPALISHGNALTISVPLLLVAEFEANYMTMDTMCGSDYSGLSGAFTTPYYPSSYPVNIECYWMISASSGNSLSLSIESFDLEQSDGCNNDYLEIREESSRGPLIGVYCGTQLPANIKSKSAIWMKFKSNDDVVGEGFMAKYNYDHHNELNGTEGTIESPHYPSRLDTTDKYSWRITVDSEYVIVMAVEHLRDVDLQHLHFYDGYTDIGAELKVEASRPMISHTNVMYITATHGPFRLDWQRLSKEAVASNRSAEQQAHLCGHQLVHVDSMLTFNSPGYPHGYATNLHCAWDLVPSDTATHAAVQVTTVDLEVFSDECFTDYLTVSSSNDLETWSELSKLCRPVNASGLWFHGKPYLRLEFVTDASVNKTGFATQVRSACGTELTARQGVLNVTQMLRSRTMFSEECIWTIRARQGKRLRITFLESQLRSSTMDSCLNFFVLRNGAEEDSPFLGRGKYCENNITDVLETTSNRAHIKFHKGRFMGLKAAIRYEELGHACSGQIVLEEGAGKFRSHVITSPNYPNLPNPYSECVWQIQAPPHHRISLEFEAFDLTPSSSPKNDSGTAEADNVDEGCDQEFVQLNDGATELMPQLGRYCGNRKPNVVYSSGSVLRVKFYTSILEPRTGFKATVKLADCGGSYYTPNGIISSPNLKQFPLQLQTQVARECVYTIEMEKGSTIALDFEAMQLPGDPENCTGRTHLLLEEIEPFGDNYQEERISDRLTVCGTQSRRFLVETNKVVMHLIVPTGQLGVQESFQLRYAAVGTRCGETIDAPLGVLQTPNYPLGVRVPTHCLWRIQVPKGRRVRVEILDFDIGSTHSSYRGRLVFAQDLNMQAIISRYTRDPPAEVISMDNTMSIDAFLLPFDTHRGFKLRFTAYGHSSCIKNVYEHRLVRFSNFNDSIYCSTQLTPPPNNTIRLRVMDYNTTSVMMQNRHVCNMLSPLKMLLTDSAKPLLPTFLCSGTAASNQSVLLPFPVEVVVNGNRRNELRSLALDYSIENCGGVWPLEPGDNMTITQPAAGNTHCAWAVGPDANAEDPLSPEDVQLEVSVSANLTGACDVHYLLVYNGPDQNSPLMGRYCQEVTEVNKVVERGLFVEYHAPVDTAVSSNSTPTSTFNVSVKYGSGCGGRLSYPYRQIEFSEQYKNNVECIWEIEAGSGFHVGLTFISRFYIENSNGCTKDYLRVQQLRSNSTMGDTAEWEDLQTICGRDPPLYINSTTSAMRLIFRSDGDTTADGFLARFERNCGGILYADDAPRVLNSPGYPVGYLTNLHCNYTFLKRDPNAAGVLINFVKFDLERSPVNMCMFDNVTITTVDDNDVKNTAVLCGVKQRHVYRAQVSINLIMASDSSFSGQGFQLEYATRMCGGIVNSTQVVESPRQHQDDRMPHNSDCYWNLTAPAGSKFAIKLEKLDMEAGTRQCSFDGVEIFASPVPDEKQRLARYCGRMQSGEMPTLHINTNRALIHSYSDQSESSNGFKFVVRVMPNCDEHIMLGEQNASYTFNKYVGEYANNLDCSFVFKAPPGYYLSAEFRSFHVEATNNCTADYLVIRDGAGPFAEDLGKFCGQDLPPKLTTSQHTLFMNFVTDGGVTDTGFEFVVTAKPLTCGSQLIKFDGKQPLELRSPVNEQGNYDNNVYCLWKIESEVMLHLRFLSLDLEGPDANGTCAFDYLKIYDSENAVQLEQGYGSHMIYNGKKSRGDYFDYASEHVYCGSGMPDDYYPHTKNIYVKFHSNGANSRPGFRLQLMANAGCSHNYGGLQGRIVFADTADCDVFITAPTGYVLSLYYADITLGSTDCSQESLEVFDKATNRSLQQQCSYVQTGSGLFTQTNDLRLHFKTGSYYSTIDLTYIANKVELGPGCGGDIYNTAGVFSNAFYPQSVRNNSNCRWNLRVPSNNRVMLLFEFIQLGSRSTCNTDYLQILEDTGRPDQQLQEMARYCGDDKPKVYKSKRSQLSVQFHKSVNNNGLGWVIRFTGVFDDYQIPQYLLE</sequence>
<dbReference type="GO" id="GO:0003008">
    <property type="term" value="P:system process"/>
    <property type="evidence" value="ECO:0007669"/>
    <property type="project" value="UniProtKB-ARBA"/>
</dbReference>
<dbReference type="FunFam" id="2.60.120.290:FF:000005">
    <property type="entry name" value="Procollagen C-endopeptidase enhancer 1"/>
    <property type="match status" value="2"/>
</dbReference>
<dbReference type="InterPro" id="IPR000152">
    <property type="entry name" value="EGF-type_Asp/Asn_hydroxyl_site"/>
</dbReference>
<feature type="domain" description="CUB" evidence="17">
    <location>
        <begin position="1001"/>
        <end position="1118"/>
    </location>
</feature>
<feature type="domain" description="CUB" evidence="17">
    <location>
        <begin position="2052"/>
        <end position="2170"/>
    </location>
</feature>
<feature type="domain" description="CUB" evidence="17">
    <location>
        <begin position="2171"/>
        <end position="2284"/>
    </location>
</feature>
<proteinExistence type="predicted"/>
<keyword evidence="6 16" id="KW-0732">Signal</keyword>
<keyword evidence="7" id="KW-0677">Repeat</keyword>
<dbReference type="InterPro" id="IPR018097">
    <property type="entry name" value="EGF_Ca-bd_CS"/>
</dbReference>
<feature type="disulfide bond" evidence="14">
    <location>
        <begin position="461"/>
        <end position="470"/>
    </location>
</feature>
<keyword evidence="4 14" id="KW-0245">EGF-like domain</keyword>
<feature type="domain" description="CUB" evidence="17">
    <location>
        <begin position="2427"/>
        <end position="2554"/>
    </location>
</feature>
<evidence type="ECO:0000256" key="1">
    <source>
        <dbReference type="ARBA" id="ARBA00004202"/>
    </source>
</evidence>
<feature type="disulfide bond" evidence="14">
    <location>
        <begin position="501"/>
        <end position="510"/>
    </location>
</feature>
<feature type="domain" description="CUB" evidence="17">
    <location>
        <begin position="3032"/>
        <end position="3149"/>
    </location>
</feature>
<keyword evidence="5" id="KW-0479">Metal-binding</keyword>
<dbReference type="FunFam" id="2.60.120.290:FF:000013">
    <property type="entry name" value="Membrane frizzled-related protein"/>
    <property type="match status" value="4"/>
</dbReference>
<feature type="disulfide bond" evidence="13">
    <location>
        <begin position="1357"/>
        <end position="1384"/>
    </location>
</feature>
<dbReference type="Gene3D" id="2.60.120.290">
    <property type="entry name" value="Spermadhesin, CUB domain"/>
    <property type="match status" value="26"/>
</dbReference>
<dbReference type="GO" id="GO:0005509">
    <property type="term" value="F:calcium ion binding"/>
    <property type="evidence" value="ECO:0007669"/>
    <property type="project" value="InterPro"/>
</dbReference>
<dbReference type="SMART" id="SM00181">
    <property type="entry name" value="EGF"/>
    <property type="match status" value="8"/>
</dbReference>
<feature type="disulfide bond" evidence="14">
    <location>
        <begin position="482"/>
        <end position="499"/>
    </location>
</feature>
<evidence type="ECO:0000313" key="19">
    <source>
        <dbReference type="Proteomes" id="UP000515160"/>
    </source>
</evidence>
<dbReference type="PROSITE" id="PS01187">
    <property type="entry name" value="EGF_CA"/>
    <property type="match status" value="2"/>
</dbReference>
<evidence type="ECO:0000256" key="3">
    <source>
        <dbReference type="ARBA" id="ARBA00022475"/>
    </source>
</evidence>
<dbReference type="CDD" id="cd00041">
    <property type="entry name" value="CUB"/>
    <property type="match status" value="18"/>
</dbReference>
<evidence type="ECO:0000256" key="2">
    <source>
        <dbReference type="ARBA" id="ARBA00022448"/>
    </source>
</evidence>
<evidence type="ECO:0000256" key="10">
    <source>
        <dbReference type="ARBA" id="ARBA00023136"/>
    </source>
</evidence>
<dbReference type="RefSeq" id="XP_034108531.1">
    <property type="nucleotide sequence ID" value="XM_034252640.2"/>
</dbReference>
<dbReference type="GO" id="GO:0005886">
    <property type="term" value="C:plasma membrane"/>
    <property type="evidence" value="ECO:0007669"/>
    <property type="project" value="UniProtKB-SubCell"/>
</dbReference>
<feature type="disulfide bond" evidence="14">
    <location>
        <begin position="225"/>
        <end position="234"/>
    </location>
</feature>
<dbReference type="InterPro" id="IPR035914">
    <property type="entry name" value="Sperma_CUB_dom_sf"/>
</dbReference>
<keyword evidence="15" id="KW-0175">Coiled coil</keyword>
<keyword evidence="2" id="KW-0813">Transport</keyword>